<feature type="region of interest" description="Disordered" evidence="1">
    <location>
        <begin position="1"/>
        <end position="35"/>
    </location>
</feature>
<dbReference type="Proteomes" id="UP000698752">
    <property type="component" value="Unassembled WGS sequence"/>
</dbReference>
<comment type="caution">
    <text evidence="2">The sequence shown here is derived from an EMBL/GenBank/DDBJ whole genome shotgun (WGS) entry which is preliminary data.</text>
</comment>
<dbReference type="EMBL" id="JAAEDI010000006">
    <property type="protein sequence ID" value="MBR0649490.1"/>
    <property type="molecule type" value="Genomic_DNA"/>
</dbReference>
<keyword evidence="3" id="KW-1185">Reference proteome</keyword>
<protein>
    <submittedName>
        <fullName evidence="2">Uncharacterized protein</fullName>
    </submittedName>
</protein>
<evidence type="ECO:0000256" key="1">
    <source>
        <dbReference type="SAM" id="MobiDB-lite"/>
    </source>
</evidence>
<evidence type="ECO:0000313" key="3">
    <source>
        <dbReference type="Proteomes" id="UP000698752"/>
    </source>
</evidence>
<evidence type="ECO:0000313" key="2">
    <source>
        <dbReference type="EMBL" id="MBR0649490.1"/>
    </source>
</evidence>
<dbReference type="RefSeq" id="WP_211867486.1">
    <property type="nucleotide sequence ID" value="NZ_JAAEDI010000006.1"/>
</dbReference>
<gene>
    <name evidence="2" type="ORF">GXW78_07455</name>
</gene>
<feature type="compositionally biased region" description="Basic and acidic residues" evidence="1">
    <location>
        <begin position="9"/>
        <end position="20"/>
    </location>
</feature>
<sequence length="94" mass="10323">MTDALPLPHRLDGRRPDPEKLVTATGPLGGPSYEHRGAQIDCNPGGHVCRLKMEGHPLDGSSFGVPGTIVYLVDLWLDQQRLPPWIKVVPPRKP</sequence>
<proteinExistence type="predicted"/>
<accession>A0ABS5EEV1</accession>
<organism evidence="2 3">
    <name type="scientific">Neoroseomonas terrae</name>
    <dbReference type="NCBI Taxonomy" id="424799"/>
    <lineage>
        <taxon>Bacteria</taxon>
        <taxon>Pseudomonadati</taxon>
        <taxon>Pseudomonadota</taxon>
        <taxon>Alphaproteobacteria</taxon>
        <taxon>Acetobacterales</taxon>
        <taxon>Acetobacteraceae</taxon>
        <taxon>Neoroseomonas</taxon>
    </lineage>
</organism>
<reference evidence="3" key="1">
    <citation type="journal article" date="2021" name="Syst. Appl. Microbiol.">
        <title>Roseomonas hellenica sp. nov., isolated from roots of wild-growing Alkanna tinctoria.</title>
        <authorList>
            <person name="Rat A."/>
            <person name="Naranjo H.D."/>
            <person name="Lebbe L."/>
            <person name="Cnockaert M."/>
            <person name="Krigas N."/>
            <person name="Grigoriadou K."/>
            <person name="Maloupa E."/>
            <person name="Willems A."/>
        </authorList>
    </citation>
    <scope>NUCLEOTIDE SEQUENCE [LARGE SCALE GENOMIC DNA]</scope>
    <source>
        <strain evidence="3">LMG 31159</strain>
    </source>
</reference>
<name>A0ABS5EEV1_9PROT</name>